<keyword evidence="3" id="KW-1185">Reference proteome</keyword>
<keyword evidence="1" id="KW-0732">Signal</keyword>
<feature type="non-terminal residue" evidence="2">
    <location>
        <position position="94"/>
    </location>
</feature>
<gene>
    <name evidence="2" type="ORF">NTEN_LOCUS14945</name>
</gene>
<name>A0A6H5H332_9HEMI</name>
<feature type="chain" id="PRO_5026329786" description="Secreted protein" evidence="1">
    <location>
        <begin position="31"/>
        <end position="94"/>
    </location>
</feature>
<accession>A0A6H5H332</accession>
<evidence type="ECO:0000256" key="1">
    <source>
        <dbReference type="SAM" id="SignalP"/>
    </source>
</evidence>
<evidence type="ECO:0000313" key="3">
    <source>
        <dbReference type="Proteomes" id="UP000479000"/>
    </source>
</evidence>
<sequence>MGQLSSSFAHSARSSIKCFMVWFLAPVAMQVEVINDVGVVGLAAARPRGWVKGQPIICRVTPLSYSPLRNLCRSLIQILPVDSLNARFFGTFFP</sequence>
<evidence type="ECO:0000313" key="2">
    <source>
        <dbReference type="EMBL" id="CAB0009872.1"/>
    </source>
</evidence>
<organism evidence="2 3">
    <name type="scientific">Nesidiocoris tenuis</name>
    <dbReference type="NCBI Taxonomy" id="355587"/>
    <lineage>
        <taxon>Eukaryota</taxon>
        <taxon>Metazoa</taxon>
        <taxon>Ecdysozoa</taxon>
        <taxon>Arthropoda</taxon>
        <taxon>Hexapoda</taxon>
        <taxon>Insecta</taxon>
        <taxon>Pterygota</taxon>
        <taxon>Neoptera</taxon>
        <taxon>Paraneoptera</taxon>
        <taxon>Hemiptera</taxon>
        <taxon>Heteroptera</taxon>
        <taxon>Panheteroptera</taxon>
        <taxon>Cimicomorpha</taxon>
        <taxon>Miridae</taxon>
        <taxon>Dicyphina</taxon>
        <taxon>Nesidiocoris</taxon>
    </lineage>
</organism>
<evidence type="ECO:0008006" key="4">
    <source>
        <dbReference type="Google" id="ProtNLM"/>
    </source>
</evidence>
<feature type="signal peptide" evidence="1">
    <location>
        <begin position="1"/>
        <end position="30"/>
    </location>
</feature>
<dbReference type="Proteomes" id="UP000479000">
    <property type="component" value="Unassembled WGS sequence"/>
</dbReference>
<dbReference type="AlphaFoldDB" id="A0A6H5H332"/>
<proteinExistence type="predicted"/>
<protein>
    <recommendedName>
        <fullName evidence="4">Secreted protein</fullName>
    </recommendedName>
</protein>
<dbReference type="EMBL" id="CADCXU010022412">
    <property type="protein sequence ID" value="CAB0009872.1"/>
    <property type="molecule type" value="Genomic_DNA"/>
</dbReference>
<reference evidence="2 3" key="1">
    <citation type="submission" date="2020-02" db="EMBL/GenBank/DDBJ databases">
        <authorList>
            <person name="Ferguson B K."/>
        </authorList>
    </citation>
    <scope>NUCLEOTIDE SEQUENCE [LARGE SCALE GENOMIC DNA]</scope>
</reference>